<evidence type="ECO:0000256" key="2">
    <source>
        <dbReference type="SAM" id="MobiDB-lite"/>
    </source>
</evidence>
<evidence type="ECO:0000256" key="3">
    <source>
        <dbReference type="SAM" id="Phobius"/>
    </source>
</evidence>
<accession>A0A7J9FYA1</accession>
<protein>
    <submittedName>
        <fullName evidence="4">Uncharacterized protein</fullName>
    </submittedName>
</protein>
<keyword evidence="3" id="KW-0812">Transmembrane</keyword>
<feature type="non-terminal residue" evidence="4">
    <location>
        <position position="1"/>
    </location>
</feature>
<gene>
    <name evidence="4" type="ORF">Gohar_014795</name>
</gene>
<evidence type="ECO:0000256" key="1">
    <source>
        <dbReference type="SAM" id="Coils"/>
    </source>
</evidence>
<dbReference type="OrthoDB" id="10642677at2759"/>
<proteinExistence type="predicted"/>
<keyword evidence="3" id="KW-0472">Membrane</keyword>
<comment type="caution">
    <text evidence="4">The sequence shown here is derived from an EMBL/GenBank/DDBJ whole genome shotgun (WGS) entry which is preliminary data.</text>
</comment>
<keyword evidence="5" id="KW-1185">Reference proteome</keyword>
<dbReference type="AlphaFoldDB" id="A0A7J9FYA1"/>
<evidence type="ECO:0000313" key="5">
    <source>
        <dbReference type="Proteomes" id="UP000593560"/>
    </source>
</evidence>
<keyword evidence="1" id="KW-0175">Coiled coil</keyword>
<dbReference type="Proteomes" id="UP000593560">
    <property type="component" value="Unassembled WGS sequence"/>
</dbReference>
<name>A0A7J9FYA1_9ROSI</name>
<feature type="region of interest" description="Disordered" evidence="2">
    <location>
        <begin position="1"/>
        <end position="20"/>
    </location>
</feature>
<reference evidence="4 5" key="1">
    <citation type="journal article" date="2019" name="Genome Biol. Evol.">
        <title>Insights into the evolution of the New World diploid cottons (Gossypium, subgenus Houzingenia) based on genome sequencing.</title>
        <authorList>
            <person name="Grover C.E."/>
            <person name="Arick M.A. 2nd"/>
            <person name="Thrash A."/>
            <person name="Conover J.L."/>
            <person name="Sanders W.S."/>
            <person name="Peterson D.G."/>
            <person name="Frelichowski J.E."/>
            <person name="Scheffler J.A."/>
            <person name="Scheffler B.E."/>
            <person name="Wendel J.F."/>
        </authorList>
    </citation>
    <scope>NUCLEOTIDE SEQUENCE [LARGE SCALE GENOMIC DNA]</scope>
    <source>
        <strain evidence="4">0</strain>
        <tissue evidence="4">Leaf</tissue>
    </source>
</reference>
<keyword evidence="3" id="KW-1133">Transmembrane helix</keyword>
<dbReference type="EMBL" id="JABFAD010000001">
    <property type="protein sequence ID" value="MBA0790128.1"/>
    <property type="molecule type" value="Genomic_DNA"/>
</dbReference>
<feature type="coiled-coil region" evidence="1">
    <location>
        <begin position="205"/>
        <end position="250"/>
    </location>
</feature>
<evidence type="ECO:0000313" key="4">
    <source>
        <dbReference type="EMBL" id="MBA0790128.1"/>
    </source>
</evidence>
<organism evidence="4 5">
    <name type="scientific">Gossypium harknessii</name>
    <dbReference type="NCBI Taxonomy" id="34285"/>
    <lineage>
        <taxon>Eukaryota</taxon>
        <taxon>Viridiplantae</taxon>
        <taxon>Streptophyta</taxon>
        <taxon>Embryophyta</taxon>
        <taxon>Tracheophyta</taxon>
        <taxon>Spermatophyta</taxon>
        <taxon>Magnoliopsida</taxon>
        <taxon>eudicotyledons</taxon>
        <taxon>Gunneridae</taxon>
        <taxon>Pentapetalae</taxon>
        <taxon>rosids</taxon>
        <taxon>malvids</taxon>
        <taxon>Malvales</taxon>
        <taxon>Malvaceae</taxon>
        <taxon>Malvoideae</taxon>
        <taxon>Gossypium</taxon>
    </lineage>
</organism>
<sequence>MSKGCYSCPSSIGAPSRGESFSEPTIGVGVGVAPIIPIMLTSSLMYFFWLRKIPLTCHDDKGKAVDVVGNVFVELGEVTLAVDRRFFNYHPLILENGNYPYWNAIIKAYTKSIDKRAWHFVLIGWQASTSDSDVGQVPKLEVEWTTEEERVVEYANTLKKKKNVLCALWSDENTSNNSESNKDQVNNYAVFASSVVSDSETNDDFDKVCELNAQLSQENAQLKEENRKLIKQVEAKESLLTEELDNLVNTKKELVETKLLLKKFKVGSNKLDEILSFGRMDLVRGGLQFVNKGKVVIEGLAVFVKASKQTEIGECLTKAIVINTDKK</sequence>
<feature type="transmembrane region" description="Helical" evidence="3">
    <location>
        <begin position="26"/>
        <end position="49"/>
    </location>
</feature>